<feature type="transmembrane region" description="Helical" evidence="6">
    <location>
        <begin position="363"/>
        <end position="380"/>
    </location>
</feature>
<dbReference type="SUPFAM" id="SSF103473">
    <property type="entry name" value="MFS general substrate transporter"/>
    <property type="match status" value="1"/>
</dbReference>
<feature type="region of interest" description="Disordered" evidence="5">
    <location>
        <begin position="81"/>
        <end position="102"/>
    </location>
</feature>
<comment type="subcellular location">
    <subcellularLocation>
        <location evidence="1">Membrane</location>
        <topology evidence="1">Multi-pass membrane protein</topology>
    </subcellularLocation>
</comment>
<sequence>MSGSAPVQTAAAGDSRAASPTLASSSISVDKEMRDEKIPAATGSGNSGDDSEMNFENAEGASVAPIHAAADAHGADHGLTKVETSNSHAGSHSIARTATRDDGSEYPTGMRLGVIMLALCLAVFLMALDNSIIATAIPKITDQFHSLDDIGWYASAYLLTTAALQLMYGKFYTFFSIKWVFLGAICVFEIGSLICGLAQNSVTLIIGRAVAGLGGSGIFSGALVILAYSVALDTRPMYSGVIGSMYGIASVAGPLLGGVFTDKVSWRWCFLINLPIGAVTVFTIIFFFEDPKRKHGDVVAATVLDDGTVVQEPAAAPEQPTTLWQKMRPFDPLGSAVFMPAIICLLLALQWGGTTYPWKSGRIIALLVLFGVLIIIFLYIQTRQQADATVPPHIMKKRTMWAGGLYSFTTGAAFLSSIYYLPIWFQAVKGASAVHSGLMSLPLLISLVIMSVFSGGAVTFVGYYTPFMIVGSLLMPIGYGLTTTFVPGEPSSKWIGYQILAGAGVGLGLQQPLIAVQTVLDIKDVPTGTSVIVFLQTLGGALFVSICQNIFSNKLTENIHKLVPGLDPIIVLEAGATGYQKLVPAADLPALILAYSGALTQTFYVSTAMASMTAIGAAFIEWKSVKGKHIEAGMA</sequence>
<evidence type="ECO:0000259" key="7">
    <source>
        <dbReference type="PROSITE" id="PS50850"/>
    </source>
</evidence>
<feature type="compositionally biased region" description="Polar residues" evidence="5">
    <location>
        <begin position="82"/>
        <end position="96"/>
    </location>
</feature>
<dbReference type="PRINTS" id="PR01036">
    <property type="entry name" value="TCRTETB"/>
</dbReference>
<dbReference type="PROSITE" id="PS50850">
    <property type="entry name" value="MFS"/>
    <property type="match status" value="1"/>
</dbReference>
<evidence type="ECO:0000256" key="5">
    <source>
        <dbReference type="SAM" id="MobiDB-lite"/>
    </source>
</evidence>
<dbReference type="CDD" id="cd17502">
    <property type="entry name" value="MFS_Azr1_MDR_like"/>
    <property type="match status" value="1"/>
</dbReference>
<accession>A0ABP0DSU9</accession>
<dbReference type="Pfam" id="PF07690">
    <property type="entry name" value="MFS_1"/>
    <property type="match status" value="1"/>
</dbReference>
<feature type="transmembrane region" description="Helical" evidence="6">
    <location>
        <begin position="494"/>
        <end position="516"/>
    </location>
</feature>
<feature type="transmembrane region" description="Helical" evidence="6">
    <location>
        <begin position="603"/>
        <end position="620"/>
    </location>
</feature>
<feature type="transmembrane region" description="Helical" evidence="6">
    <location>
        <begin position="265"/>
        <end position="288"/>
    </location>
</feature>
<feature type="transmembrane region" description="Helical" evidence="6">
    <location>
        <begin position="150"/>
        <end position="168"/>
    </location>
</feature>
<comment type="caution">
    <text evidence="8">The sequence shown here is derived from an EMBL/GenBank/DDBJ whole genome shotgun (WGS) entry which is preliminary data.</text>
</comment>
<gene>
    <name evidence="8" type="ORF">SEPCBS57363_004561</name>
</gene>
<protein>
    <recommendedName>
        <fullName evidence="7">Major facilitator superfamily (MFS) profile domain-containing protein</fullName>
    </recommendedName>
</protein>
<dbReference type="Gene3D" id="1.20.1720.10">
    <property type="entry name" value="Multidrug resistance protein D"/>
    <property type="match status" value="1"/>
</dbReference>
<evidence type="ECO:0000256" key="3">
    <source>
        <dbReference type="ARBA" id="ARBA00022989"/>
    </source>
</evidence>
<dbReference type="InterPro" id="IPR011701">
    <property type="entry name" value="MFS"/>
</dbReference>
<evidence type="ECO:0000256" key="1">
    <source>
        <dbReference type="ARBA" id="ARBA00004141"/>
    </source>
</evidence>
<keyword evidence="4 6" id="KW-0472">Membrane</keyword>
<keyword evidence="3 6" id="KW-1133">Transmembrane helix</keyword>
<dbReference type="Proteomes" id="UP001642501">
    <property type="component" value="Unassembled WGS sequence"/>
</dbReference>
<keyword evidence="2 6" id="KW-0812">Transmembrane</keyword>
<feature type="transmembrane region" description="Helical" evidence="6">
    <location>
        <begin position="114"/>
        <end position="138"/>
    </location>
</feature>
<proteinExistence type="predicted"/>
<feature type="transmembrane region" description="Helical" evidence="6">
    <location>
        <begin position="401"/>
        <end position="421"/>
    </location>
</feature>
<feature type="transmembrane region" description="Helical" evidence="6">
    <location>
        <begin position="205"/>
        <end position="228"/>
    </location>
</feature>
<feature type="transmembrane region" description="Helical" evidence="6">
    <location>
        <begin position="433"/>
        <end position="453"/>
    </location>
</feature>
<feature type="domain" description="Major facilitator superfamily (MFS) profile" evidence="7">
    <location>
        <begin position="115"/>
        <end position="625"/>
    </location>
</feature>
<feature type="transmembrane region" description="Helical" evidence="6">
    <location>
        <begin position="333"/>
        <end position="351"/>
    </location>
</feature>
<evidence type="ECO:0000313" key="8">
    <source>
        <dbReference type="EMBL" id="CAK7271324.1"/>
    </source>
</evidence>
<dbReference type="Gene3D" id="1.20.1250.20">
    <property type="entry name" value="MFS general substrate transporter like domains"/>
    <property type="match status" value="1"/>
</dbReference>
<dbReference type="EMBL" id="CAWUOM010000086">
    <property type="protein sequence ID" value="CAK7271324.1"/>
    <property type="molecule type" value="Genomic_DNA"/>
</dbReference>
<reference evidence="8 9" key="1">
    <citation type="submission" date="2024-01" db="EMBL/GenBank/DDBJ databases">
        <authorList>
            <person name="Allen C."/>
            <person name="Tagirdzhanova G."/>
        </authorList>
    </citation>
    <scope>NUCLEOTIDE SEQUENCE [LARGE SCALE GENOMIC DNA]</scope>
    <source>
        <strain evidence="8 9">CBS 573.63</strain>
    </source>
</reference>
<dbReference type="PANTHER" id="PTHR23501:SF199">
    <property type="entry name" value="MFS EFFLUX TRANSPORTER INPD-RELATED"/>
    <property type="match status" value="1"/>
</dbReference>
<feature type="transmembrane region" description="Helical" evidence="6">
    <location>
        <begin position="460"/>
        <end position="482"/>
    </location>
</feature>
<evidence type="ECO:0000313" key="9">
    <source>
        <dbReference type="Proteomes" id="UP001642501"/>
    </source>
</evidence>
<feature type="region of interest" description="Disordered" evidence="5">
    <location>
        <begin position="1"/>
        <end position="54"/>
    </location>
</feature>
<dbReference type="InterPro" id="IPR020846">
    <property type="entry name" value="MFS_dom"/>
</dbReference>
<feature type="transmembrane region" description="Helical" evidence="6">
    <location>
        <begin position="528"/>
        <end position="551"/>
    </location>
</feature>
<name>A0ABP0DSU9_9PEZI</name>
<feature type="transmembrane region" description="Helical" evidence="6">
    <location>
        <begin position="240"/>
        <end position="259"/>
    </location>
</feature>
<organism evidence="8 9">
    <name type="scientific">Sporothrix epigloea</name>
    <dbReference type="NCBI Taxonomy" id="1892477"/>
    <lineage>
        <taxon>Eukaryota</taxon>
        <taxon>Fungi</taxon>
        <taxon>Dikarya</taxon>
        <taxon>Ascomycota</taxon>
        <taxon>Pezizomycotina</taxon>
        <taxon>Sordariomycetes</taxon>
        <taxon>Sordariomycetidae</taxon>
        <taxon>Ophiostomatales</taxon>
        <taxon>Ophiostomataceae</taxon>
        <taxon>Sporothrix</taxon>
    </lineage>
</organism>
<feature type="transmembrane region" description="Helical" evidence="6">
    <location>
        <begin position="180"/>
        <end position="199"/>
    </location>
</feature>
<keyword evidence="9" id="KW-1185">Reference proteome</keyword>
<feature type="compositionally biased region" description="Basic and acidic residues" evidence="5">
    <location>
        <begin position="29"/>
        <end position="38"/>
    </location>
</feature>
<dbReference type="InterPro" id="IPR036259">
    <property type="entry name" value="MFS_trans_sf"/>
</dbReference>
<evidence type="ECO:0000256" key="2">
    <source>
        <dbReference type="ARBA" id="ARBA00022692"/>
    </source>
</evidence>
<evidence type="ECO:0000256" key="4">
    <source>
        <dbReference type="ARBA" id="ARBA00023136"/>
    </source>
</evidence>
<evidence type="ECO:0000256" key="6">
    <source>
        <dbReference type="SAM" id="Phobius"/>
    </source>
</evidence>
<dbReference type="PANTHER" id="PTHR23501">
    <property type="entry name" value="MAJOR FACILITATOR SUPERFAMILY"/>
    <property type="match status" value="1"/>
</dbReference>